<feature type="binding site" evidence="15">
    <location>
        <position position="260"/>
    </location>
    <ligand>
        <name>glyoxylate</name>
        <dbReference type="ChEBI" id="CHEBI:36655"/>
    </ligand>
</feature>
<evidence type="ECO:0000256" key="12">
    <source>
        <dbReference type="ARBA" id="ARBA00052949"/>
    </source>
</evidence>
<evidence type="ECO:0000313" key="17">
    <source>
        <dbReference type="EMBL" id="SHJ94281.1"/>
    </source>
</evidence>
<organism evidence="17 18">
    <name type="scientific">Alicyclobacillus tolerans</name>
    <dbReference type="NCBI Taxonomy" id="90970"/>
    <lineage>
        <taxon>Bacteria</taxon>
        <taxon>Bacillati</taxon>
        <taxon>Bacillota</taxon>
        <taxon>Bacilli</taxon>
        <taxon>Bacillales</taxon>
        <taxon>Alicyclobacillaceae</taxon>
        <taxon>Alicyclobacillus</taxon>
    </lineage>
</organism>
<feature type="domain" description="FMN hydroxy acid dehydrogenase" evidence="16">
    <location>
        <begin position="20"/>
        <end position="388"/>
    </location>
</feature>
<feature type="binding site" evidence="15">
    <location>
        <position position="178"/>
    </location>
    <ligand>
        <name>FMN</name>
        <dbReference type="ChEBI" id="CHEBI:58210"/>
    </ligand>
</feature>
<proteinExistence type="inferred from homology"/>
<comment type="catalytic activity">
    <reaction evidence="9">
        <text>(S)-lactate + O2 = pyruvate + H2O2</text>
        <dbReference type="Rhea" id="RHEA:55868"/>
        <dbReference type="ChEBI" id="CHEBI:15361"/>
        <dbReference type="ChEBI" id="CHEBI:15379"/>
        <dbReference type="ChEBI" id="CHEBI:16240"/>
        <dbReference type="ChEBI" id="CHEBI:16651"/>
    </reaction>
    <physiologicalReaction direction="left-to-right" evidence="9">
        <dbReference type="Rhea" id="RHEA:55869"/>
    </physiologicalReaction>
</comment>
<dbReference type="InterPro" id="IPR037396">
    <property type="entry name" value="FMN_HAD"/>
</dbReference>
<dbReference type="PIRSF" id="PIRSF000138">
    <property type="entry name" value="Al-hdrx_acd_dh"/>
    <property type="match status" value="1"/>
</dbReference>
<evidence type="ECO:0000259" key="16">
    <source>
        <dbReference type="PROSITE" id="PS51349"/>
    </source>
</evidence>
<keyword evidence="5 15" id="KW-0288">FMN</keyword>
<feature type="binding site" evidence="15">
    <location>
        <position position="128"/>
    </location>
    <ligand>
        <name>FMN</name>
        <dbReference type="ChEBI" id="CHEBI:58210"/>
    </ligand>
</feature>
<dbReference type="PANTHER" id="PTHR10578:SF143">
    <property type="entry name" value="FMN-DEPENDENT ALPHA-HYDROXY ACID DEHYDROGENASE PB1A11.03"/>
    <property type="match status" value="1"/>
</dbReference>
<dbReference type="Pfam" id="PF01070">
    <property type="entry name" value="FMN_dh"/>
    <property type="match status" value="1"/>
</dbReference>
<name>A0A1M6NEW8_9BACL</name>
<accession>A0A1M6NEW8</accession>
<keyword evidence="18" id="KW-1185">Reference proteome</keyword>
<dbReference type="Proteomes" id="UP000184016">
    <property type="component" value="Unassembled WGS sequence"/>
</dbReference>
<dbReference type="PANTHER" id="PTHR10578">
    <property type="entry name" value="S -2-HYDROXY-ACID OXIDASE-RELATED"/>
    <property type="match status" value="1"/>
</dbReference>
<feature type="binding site" evidence="15">
    <location>
        <position position="282"/>
    </location>
    <ligand>
        <name>FMN</name>
        <dbReference type="ChEBI" id="CHEBI:58210"/>
    </ligand>
</feature>
<comment type="catalytic activity">
    <reaction evidence="10">
        <text>mandelate + O2 = phenylglyoxylate + H2O2</text>
        <dbReference type="Rhea" id="RHEA:68968"/>
        <dbReference type="ChEBI" id="CHEBI:15379"/>
        <dbReference type="ChEBI" id="CHEBI:16240"/>
        <dbReference type="ChEBI" id="CHEBI:25147"/>
        <dbReference type="ChEBI" id="CHEBI:36656"/>
    </reaction>
</comment>
<protein>
    <recommendedName>
        <fullName evidence="8">L-lactate oxidase</fullName>
        <ecNumber evidence="3">1.1.3.15</ecNumber>
    </recommendedName>
    <alternativeName>
        <fullName evidence="13">(S)-2-hydroxy-acid oxidase</fullName>
    </alternativeName>
</protein>
<dbReference type="AlphaFoldDB" id="A0A1M6NEW8"/>
<feature type="binding site" evidence="15">
    <location>
        <begin position="99"/>
        <end position="101"/>
    </location>
    <ligand>
        <name>FMN</name>
        <dbReference type="ChEBI" id="CHEBI:58210"/>
    </ligand>
</feature>
<comment type="similarity">
    <text evidence="7">Belongs to the FMN-dependent alpha-hydroxy acid dehydrogenase family.</text>
</comment>
<reference evidence="18" key="1">
    <citation type="submission" date="2016-11" db="EMBL/GenBank/DDBJ databases">
        <authorList>
            <person name="Varghese N."/>
            <person name="Submissions S."/>
        </authorList>
    </citation>
    <scope>NUCLEOTIDE SEQUENCE [LARGE SCALE GENOMIC DNA]</scope>
    <source>
        <strain evidence="18">USBA-503</strain>
    </source>
</reference>
<evidence type="ECO:0000256" key="1">
    <source>
        <dbReference type="ARBA" id="ARBA00000616"/>
    </source>
</evidence>
<dbReference type="GO" id="GO:0003973">
    <property type="term" value="F:(S)-2-hydroxy-acid oxidase activity"/>
    <property type="evidence" value="ECO:0007669"/>
    <property type="project" value="UniProtKB-EC"/>
</dbReference>
<feature type="binding site" evidence="15">
    <location>
        <begin position="338"/>
        <end position="339"/>
    </location>
    <ligand>
        <name>FMN</name>
        <dbReference type="ChEBI" id="CHEBI:58210"/>
    </ligand>
</feature>
<dbReference type="InterPro" id="IPR012133">
    <property type="entry name" value="Alpha-hydoxy_acid_DH_FMN"/>
</dbReference>
<evidence type="ECO:0000256" key="6">
    <source>
        <dbReference type="ARBA" id="ARBA00023002"/>
    </source>
</evidence>
<gene>
    <name evidence="17" type="ORF">SAMN05443507_10624</name>
</gene>
<keyword evidence="4 15" id="KW-0285">Flavoprotein</keyword>
<dbReference type="GO" id="GO:0010181">
    <property type="term" value="F:FMN binding"/>
    <property type="evidence" value="ECO:0007669"/>
    <property type="project" value="InterPro"/>
</dbReference>
<comment type="catalytic activity">
    <reaction evidence="1">
        <text>a (2S)-2-hydroxycarboxylate + O2 = a 2-oxocarboxylate + H2O2</text>
        <dbReference type="Rhea" id="RHEA:16789"/>
        <dbReference type="ChEBI" id="CHEBI:15379"/>
        <dbReference type="ChEBI" id="CHEBI:16240"/>
        <dbReference type="ChEBI" id="CHEBI:35179"/>
        <dbReference type="ChEBI" id="CHEBI:58123"/>
        <dbReference type="EC" id="1.1.3.15"/>
    </reaction>
</comment>
<evidence type="ECO:0000256" key="10">
    <source>
        <dbReference type="ARBA" id="ARBA00050549"/>
    </source>
</evidence>
<evidence type="ECO:0000313" key="18">
    <source>
        <dbReference type="Proteomes" id="UP000184016"/>
    </source>
</evidence>
<dbReference type="EMBL" id="FRAF01000006">
    <property type="protein sequence ID" value="SHJ94281.1"/>
    <property type="molecule type" value="Genomic_DNA"/>
</dbReference>
<dbReference type="FunFam" id="3.20.20.70:FF:000029">
    <property type="entry name" value="L-lactate dehydrogenase"/>
    <property type="match status" value="1"/>
</dbReference>
<dbReference type="PROSITE" id="PS00557">
    <property type="entry name" value="FMN_HYDROXY_ACID_DH_1"/>
    <property type="match status" value="1"/>
</dbReference>
<comment type="catalytic activity">
    <reaction evidence="11">
        <text>2-hydroxyoctadecanoate + O2 = 2-oxooctadecanoate + H2O2</text>
        <dbReference type="Rhea" id="RHEA:68964"/>
        <dbReference type="ChEBI" id="CHEBI:15379"/>
        <dbReference type="ChEBI" id="CHEBI:16240"/>
        <dbReference type="ChEBI" id="CHEBI:17162"/>
        <dbReference type="ChEBI" id="CHEBI:76724"/>
    </reaction>
</comment>
<evidence type="ECO:0000256" key="15">
    <source>
        <dbReference type="PIRSR" id="PIRSR000138-2"/>
    </source>
</evidence>
<dbReference type="InterPro" id="IPR000262">
    <property type="entry name" value="FMN-dep_DH"/>
</dbReference>
<dbReference type="InterPro" id="IPR013785">
    <property type="entry name" value="Aldolase_TIM"/>
</dbReference>
<feature type="binding site" evidence="15">
    <location>
        <position position="287"/>
    </location>
    <ligand>
        <name>glyoxylate</name>
        <dbReference type="ChEBI" id="CHEBI:36655"/>
    </ligand>
</feature>
<feature type="binding site" evidence="15">
    <location>
        <position position="46"/>
    </location>
    <ligand>
        <name>glyoxylate</name>
        <dbReference type="ChEBI" id="CHEBI:36655"/>
    </ligand>
</feature>
<feature type="binding site" evidence="15">
    <location>
        <position position="152"/>
    </location>
    <ligand>
        <name>glyoxylate</name>
        <dbReference type="ChEBI" id="CHEBI:36655"/>
    </ligand>
</feature>
<evidence type="ECO:0000256" key="14">
    <source>
        <dbReference type="PIRSR" id="PIRSR000138-1"/>
    </source>
</evidence>
<dbReference type="STRING" id="1830138.SAMN05443507_10624"/>
<evidence type="ECO:0000256" key="4">
    <source>
        <dbReference type="ARBA" id="ARBA00022630"/>
    </source>
</evidence>
<feature type="binding site" evidence="15">
    <location>
        <position position="284"/>
    </location>
    <ligand>
        <name>glyoxylate</name>
        <dbReference type="ChEBI" id="CHEBI:36655"/>
    </ligand>
</feature>
<evidence type="ECO:0000256" key="8">
    <source>
        <dbReference type="ARBA" id="ARBA00029513"/>
    </source>
</evidence>
<evidence type="ECO:0000256" key="9">
    <source>
        <dbReference type="ARBA" id="ARBA00048754"/>
    </source>
</evidence>
<evidence type="ECO:0000256" key="5">
    <source>
        <dbReference type="ARBA" id="ARBA00022643"/>
    </source>
</evidence>
<dbReference type="RefSeq" id="WP_072873388.1">
    <property type="nucleotide sequence ID" value="NZ_FRAF01000006.1"/>
</dbReference>
<evidence type="ECO:0000256" key="13">
    <source>
        <dbReference type="ARBA" id="ARBA00079803"/>
    </source>
</evidence>
<evidence type="ECO:0000256" key="7">
    <source>
        <dbReference type="ARBA" id="ARBA00024042"/>
    </source>
</evidence>
<feature type="binding site" evidence="15">
    <location>
        <position position="187"/>
    </location>
    <ligand>
        <name>glyoxylate</name>
        <dbReference type="ChEBI" id="CHEBI:36655"/>
    </ligand>
</feature>
<evidence type="ECO:0000256" key="3">
    <source>
        <dbReference type="ARBA" id="ARBA00013087"/>
    </source>
</evidence>
<feature type="active site" description="Proton acceptor" evidence="14">
    <location>
        <position position="284"/>
    </location>
</feature>
<evidence type="ECO:0000256" key="2">
    <source>
        <dbReference type="ARBA" id="ARBA00001917"/>
    </source>
</evidence>
<sequence>MDNIGNQVQFSIYQTSLTDIPYPHLISIEEWEKKAQSKLSPLAFDYVHGGAGCGETMQKNRDAFTKWSIIPRMWRNVEQRSLQINLFQNNLPAPLLLAPIGVQSIVHDEGELASARAAASLHIPYIASTASSYTLEEIANVMGNSVRWFQLYWSKDEELVKSFISRAEKSGYSAIVITLDTPMMAWREKDLQHAHLPFLHGKGIANYLADPIFLSHLKKPPKEDMPSAIALWTRLFGDATLTFERLKLIRESTRLPILLKGILHPDDAELAIQNGANGIIVSNHGGRQVDGTIATLDALPPVLAAVNHRVPVLLDSGIRRGSDILKAIALGASAVLLGRPYIYGLAVSGEEGVRAVVRHLLADLDLTMGLAGYRAIQEISNDCLLVKN</sequence>
<comment type="catalytic activity">
    <reaction evidence="12">
        <text>2-hydroxyoctanoate + O2 = 2-oxooctanoate + H2O2</text>
        <dbReference type="Rhea" id="RHEA:67940"/>
        <dbReference type="ChEBI" id="CHEBI:15379"/>
        <dbReference type="ChEBI" id="CHEBI:16240"/>
        <dbReference type="ChEBI" id="CHEBI:133514"/>
        <dbReference type="ChEBI" id="CHEBI:176689"/>
    </reaction>
</comment>
<dbReference type="Gene3D" id="3.20.20.70">
    <property type="entry name" value="Aldolase class I"/>
    <property type="match status" value="1"/>
</dbReference>
<comment type="cofactor">
    <cofactor evidence="2">
        <name>FMN</name>
        <dbReference type="ChEBI" id="CHEBI:58210"/>
    </cofactor>
</comment>
<evidence type="ECO:0000256" key="11">
    <source>
        <dbReference type="ARBA" id="ARBA00050773"/>
    </source>
</evidence>
<dbReference type="EC" id="1.1.3.15" evidence="3"/>
<feature type="binding site" evidence="15">
    <location>
        <position position="150"/>
    </location>
    <ligand>
        <name>FMN</name>
        <dbReference type="ChEBI" id="CHEBI:58210"/>
    </ligand>
</feature>
<dbReference type="PROSITE" id="PS51349">
    <property type="entry name" value="FMN_HYDROXY_ACID_DH_2"/>
    <property type="match status" value="1"/>
</dbReference>
<keyword evidence="6" id="KW-0560">Oxidoreductase</keyword>
<dbReference type="SUPFAM" id="SSF51395">
    <property type="entry name" value="FMN-linked oxidoreductases"/>
    <property type="match status" value="1"/>
</dbReference>
<dbReference type="OrthoDB" id="9770452at2"/>
<feature type="binding site" evidence="15">
    <location>
        <begin position="315"/>
        <end position="319"/>
    </location>
    <ligand>
        <name>FMN</name>
        <dbReference type="ChEBI" id="CHEBI:58210"/>
    </ligand>
</feature>
<dbReference type="InterPro" id="IPR008259">
    <property type="entry name" value="FMN_hydac_DH_AS"/>
</dbReference>